<proteinExistence type="predicted"/>
<sequence>MSRSLVDFHWKLLKDYTCLHCCRVVLVYIVHCDFFRLMLFLVQSGSMHGRRKSEDFAGCACFWRAFLKFLVWITLVVHLVEVGCAYIFLFLTPNTRTDRIYLKHWGEDYAIKTHFNELASYGLTVEESAFPVDSHKRHVVSCPCTTTTIS</sequence>
<keyword evidence="1" id="KW-0812">Transmembrane</keyword>
<accession>A0ABP0VVU6</accession>
<keyword evidence="1" id="KW-1133">Transmembrane helix</keyword>
<evidence type="ECO:0000313" key="2">
    <source>
        <dbReference type="EMBL" id="CAK9257502.1"/>
    </source>
</evidence>
<gene>
    <name evidence="2" type="ORF">CSSPJE1EN1_LOCUS2980</name>
</gene>
<evidence type="ECO:0000313" key="3">
    <source>
        <dbReference type="Proteomes" id="UP001497444"/>
    </source>
</evidence>
<dbReference type="Proteomes" id="UP001497444">
    <property type="component" value="Chromosome 10"/>
</dbReference>
<feature type="transmembrane region" description="Helical" evidence="1">
    <location>
        <begin position="69"/>
        <end position="91"/>
    </location>
</feature>
<protein>
    <submittedName>
        <fullName evidence="2">Uncharacterized protein</fullName>
    </submittedName>
</protein>
<feature type="transmembrane region" description="Helical" evidence="1">
    <location>
        <begin position="21"/>
        <end position="42"/>
    </location>
</feature>
<dbReference type="EMBL" id="OZ020105">
    <property type="protein sequence ID" value="CAK9257502.1"/>
    <property type="molecule type" value="Genomic_DNA"/>
</dbReference>
<organism evidence="2 3">
    <name type="scientific">Sphagnum jensenii</name>
    <dbReference type="NCBI Taxonomy" id="128206"/>
    <lineage>
        <taxon>Eukaryota</taxon>
        <taxon>Viridiplantae</taxon>
        <taxon>Streptophyta</taxon>
        <taxon>Embryophyta</taxon>
        <taxon>Bryophyta</taxon>
        <taxon>Sphagnophytina</taxon>
        <taxon>Sphagnopsida</taxon>
        <taxon>Sphagnales</taxon>
        <taxon>Sphagnaceae</taxon>
        <taxon>Sphagnum</taxon>
    </lineage>
</organism>
<keyword evidence="1" id="KW-0472">Membrane</keyword>
<keyword evidence="3" id="KW-1185">Reference proteome</keyword>
<reference evidence="2" key="1">
    <citation type="submission" date="2024-02" db="EMBL/GenBank/DDBJ databases">
        <authorList>
            <consortium name="ELIXIR-Norway"/>
            <consortium name="Elixir Norway"/>
        </authorList>
    </citation>
    <scope>NUCLEOTIDE SEQUENCE</scope>
</reference>
<evidence type="ECO:0000256" key="1">
    <source>
        <dbReference type="SAM" id="Phobius"/>
    </source>
</evidence>
<name>A0ABP0VVU6_9BRYO</name>